<sequence length="452" mass="50484">MAVLEYISWSELLENTNLTAEHADSPPIRPSPYDRARLFANSAQFDKALRDAAAIRTLLPGSGLGYLCMGDVYCQQGHYAAAISIYDHGLEAVPDSDPYYQHLQQCRSVAVTSNNKRVDFISQLPLDIVVTNILPRMEPACLASNELYGPLYVSRTWQKRIVQQSKGLTLGFDQETDTFKTGHDLLVRFAPDLYLYCDSTTPHLPTLHGLQLISDSLTHLHIDGYHAFELCDILESCPNLVSLETGSVEAVISSPPSSHYPNLTHLALHDVSEEAPSHDDVIDILSLFPSLLSFELTPTADSSILTMLHEYCPYLQVLYYGAKNYHPKKIDAHPNRKGIRSAHLGGEYIEDLFIQGDLVQFLYIHRNVLETVEFGGEFEADDSLWKLNDRNSEASFMGLTSIDLATTRPFLSLDIITWLISNAPNVKNIGLNELYLQPHVANAMINSIHLPS</sequence>
<feature type="repeat" description="TPR" evidence="1">
    <location>
        <begin position="63"/>
        <end position="96"/>
    </location>
</feature>
<proteinExistence type="predicted"/>
<evidence type="ECO:0000313" key="3">
    <source>
        <dbReference type="Proteomes" id="UP000027586"/>
    </source>
</evidence>
<dbReference type="Proteomes" id="UP000027586">
    <property type="component" value="Unassembled WGS sequence"/>
</dbReference>
<accession>A0A068RXP6</accession>
<name>A0A068RXP6_9FUNG</name>
<dbReference type="PROSITE" id="PS50005">
    <property type="entry name" value="TPR"/>
    <property type="match status" value="1"/>
</dbReference>
<keyword evidence="1" id="KW-0802">TPR repeat</keyword>
<keyword evidence="3" id="KW-1185">Reference proteome</keyword>
<dbReference type="Gene3D" id="1.25.40.10">
    <property type="entry name" value="Tetratricopeptide repeat domain"/>
    <property type="match status" value="1"/>
</dbReference>
<evidence type="ECO:0000256" key="1">
    <source>
        <dbReference type="PROSITE-ProRule" id="PRU00339"/>
    </source>
</evidence>
<reference evidence="2" key="1">
    <citation type="submission" date="2013-08" db="EMBL/GenBank/DDBJ databases">
        <title>Gene expansion shapes genome architecture in the human pathogen Lichtheimia corymbifera: an evolutionary genomics analysis in the ancient terrestrial Mucorales (Mucoromycotina).</title>
        <authorList>
            <person name="Schwartze V.U."/>
            <person name="Winter S."/>
            <person name="Shelest E."/>
            <person name="Marcet-Houben M."/>
            <person name="Horn F."/>
            <person name="Wehner S."/>
            <person name="Hoffmann K."/>
            <person name="Riege K."/>
            <person name="Sammeth M."/>
            <person name="Nowrousian M."/>
            <person name="Valiante V."/>
            <person name="Linde J."/>
            <person name="Jacobsen I.D."/>
            <person name="Marz M."/>
            <person name="Brakhage A.A."/>
            <person name="Gabaldon T."/>
            <person name="Bocker S."/>
            <person name="Voigt K."/>
        </authorList>
    </citation>
    <scope>NUCLEOTIDE SEQUENCE [LARGE SCALE GENOMIC DNA]</scope>
    <source>
        <strain evidence="2">FSU 9682</strain>
    </source>
</reference>
<dbReference type="InterPro" id="IPR019734">
    <property type="entry name" value="TPR_rpt"/>
</dbReference>
<protein>
    <submittedName>
        <fullName evidence="2">Uncharacterized protein</fullName>
    </submittedName>
</protein>
<organism evidence="2 3">
    <name type="scientific">Lichtheimia corymbifera JMRC:FSU:9682</name>
    <dbReference type="NCBI Taxonomy" id="1263082"/>
    <lineage>
        <taxon>Eukaryota</taxon>
        <taxon>Fungi</taxon>
        <taxon>Fungi incertae sedis</taxon>
        <taxon>Mucoromycota</taxon>
        <taxon>Mucoromycotina</taxon>
        <taxon>Mucoromycetes</taxon>
        <taxon>Mucorales</taxon>
        <taxon>Lichtheimiaceae</taxon>
        <taxon>Lichtheimia</taxon>
    </lineage>
</organism>
<dbReference type="SUPFAM" id="SSF48452">
    <property type="entry name" value="TPR-like"/>
    <property type="match status" value="1"/>
</dbReference>
<dbReference type="Gene3D" id="3.80.10.10">
    <property type="entry name" value="Ribonuclease Inhibitor"/>
    <property type="match status" value="1"/>
</dbReference>
<dbReference type="OrthoDB" id="2243253at2759"/>
<gene>
    <name evidence="2" type="ORF">LCOR_05996.1</name>
</gene>
<dbReference type="VEuPathDB" id="FungiDB:LCOR_05996.1"/>
<dbReference type="EMBL" id="CBTN010000025">
    <property type="protein sequence ID" value="CDH54779.1"/>
    <property type="molecule type" value="Genomic_DNA"/>
</dbReference>
<evidence type="ECO:0000313" key="2">
    <source>
        <dbReference type="EMBL" id="CDH54779.1"/>
    </source>
</evidence>
<dbReference type="InterPro" id="IPR011990">
    <property type="entry name" value="TPR-like_helical_dom_sf"/>
</dbReference>
<dbReference type="InterPro" id="IPR032675">
    <property type="entry name" value="LRR_dom_sf"/>
</dbReference>
<comment type="caution">
    <text evidence="2">The sequence shown here is derived from an EMBL/GenBank/DDBJ whole genome shotgun (WGS) entry which is preliminary data.</text>
</comment>
<dbReference type="AlphaFoldDB" id="A0A068RXP6"/>